<evidence type="ECO:0000256" key="8">
    <source>
        <dbReference type="ARBA" id="ARBA00023136"/>
    </source>
</evidence>
<gene>
    <name evidence="17" type="ordered locus">MEALZ_3773</name>
</gene>
<keyword evidence="9 17" id="KW-0675">Receptor</keyword>
<evidence type="ECO:0000256" key="11">
    <source>
        <dbReference type="PROSITE-ProRule" id="PRU01360"/>
    </source>
</evidence>
<dbReference type="GO" id="GO:0015232">
    <property type="term" value="F:heme transmembrane transporter activity"/>
    <property type="evidence" value="ECO:0007669"/>
    <property type="project" value="InterPro"/>
</dbReference>
<evidence type="ECO:0000259" key="16">
    <source>
        <dbReference type="Pfam" id="PF07715"/>
    </source>
</evidence>
<dbReference type="InterPro" id="IPR010949">
    <property type="entry name" value="TonB_Hb/transfer/lactofer_rcpt"/>
</dbReference>
<keyword evidence="10 11" id="KW-0998">Cell outer membrane</keyword>
<proteinExistence type="inferred from homology"/>
<dbReference type="Pfam" id="PF07715">
    <property type="entry name" value="Plug"/>
    <property type="match status" value="1"/>
</dbReference>
<evidence type="ECO:0000256" key="14">
    <source>
        <dbReference type="SAM" id="SignalP"/>
    </source>
</evidence>
<feature type="domain" description="TonB-dependent receptor-like beta-barrel" evidence="15">
    <location>
        <begin position="299"/>
        <end position="745"/>
    </location>
</feature>
<dbReference type="Gene3D" id="2.40.170.20">
    <property type="entry name" value="TonB-dependent receptor, beta-barrel domain"/>
    <property type="match status" value="1"/>
</dbReference>
<evidence type="ECO:0000256" key="2">
    <source>
        <dbReference type="ARBA" id="ARBA00008143"/>
    </source>
</evidence>
<dbReference type="InterPro" id="IPR039426">
    <property type="entry name" value="TonB-dep_rcpt-like"/>
</dbReference>
<feature type="chain" id="PRO_5003468308" evidence="14">
    <location>
        <begin position="39"/>
        <end position="794"/>
    </location>
</feature>
<evidence type="ECO:0000256" key="13">
    <source>
        <dbReference type="SAM" id="MobiDB-lite"/>
    </source>
</evidence>
<dbReference type="PANTHER" id="PTHR30069">
    <property type="entry name" value="TONB-DEPENDENT OUTER MEMBRANE RECEPTOR"/>
    <property type="match status" value="1"/>
</dbReference>
<organism evidence="17 18">
    <name type="scientific">Methylotuvimicrobium alcaliphilum (strain DSM 19304 / NCIMB 14124 / VKM B-2133 / 20Z)</name>
    <name type="common">Methylomicrobium alcaliphilum</name>
    <dbReference type="NCBI Taxonomy" id="1091494"/>
    <lineage>
        <taxon>Bacteria</taxon>
        <taxon>Pseudomonadati</taxon>
        <taxon>Pseudomonadota</taxon>
        <taxon>Gammaproteobacteria</taxon>
        <taxon>Methylococcales</taxon>
        <taxon>Methylococcaceae</taxon>
        <taxon>Methylotuvimicrobium</taxon>
    </lineage>
</organism>
<dbReference type="NCBIfam" id="TIGR01785">
    <property type="entry name" value="TonB-hemin"/>
    <property type="match status" value="1"/>
</dbReference>
<name>G4SYX2_META2</name>
<dbReference type="EMBL" id="FO082060">
    <property type="protein sequence ID" value="CCE25429.1"/>
    <property type="molecule type" value="Genomic_DNA"/>
</dbReference>
<dbReference type="SUPFAM" id="SSF56935">
    <property type="entry name" value="Porins"/>
    <property type="match status" value="1"/>
</dbReference>
<keyword evidence="3 11" id="KW-0813">Transport</keyword>
<evidence type="ECO:0000256" key="4">
    <source>
        <dbReference type="ARBA" id="ARBA00022452"/>
    </source>
</evidence>
<dbReference type="InterPro" id="IPR000531">
    <property type="entry name" value="Beta-barrel_TonB"/>
</dbReference>
<dbReference type="Proteomes" id="UP000008315">
    <property type="component" value="Chromosome"/>
</dbReference>
<comment type="similarity">
    <text evidence="2">Belongs to the TonB-dependent receptor family. Hemoglobin/haptoglobin binding protein subfamily.</text>
</comment>
<dbReference type="GO" id="GO:0015344">
    <property type="term" value="F:siderophore uptake transmembrane transporter activity"/>
    <property type="evidence" value="ECO:0007669"/>
    <property type="project" value="TreeGrafter"/>
</dbReference>
<feature type="compositionally biased region" description="Basic and acidic residues" evidence="13">
    <location>
        <begin position="232"/>
        <end position="246"/>
    </location>
</feature>
<dbReference type="PROSITE" id="PS52016">
    <property type="entry name" value="TONB_DEPENDENT_REC_3"/>
    <property type="match status" value="1"/>
</dbReference>
<feature type="region of interest" description="Disordered" evidence="13">
    <location>
        <begin position="232"/>
        <end position="256"/>
    </location>
</feature>
<dbReference type="STRING" id="1091494.MEALZ_3773"/>
<sequence>MLNAFSFIRLCPAPLNCKYSKTACACFCVLLANAPAIADEKAAMKDTVELDTMIVEGASSTRPLDEEPGTASVIDAETIERRMVRSIKDLIRYEPGVNVGNDPQRFGATGFTIRGLGGNRVLMQVDGVRLPDAFSIGSFASATRNMVDMDALKSVEIIRGAGSAQYGGDALGGTVGFVTKDPRDYLDTFGNDYYADAKLGYNSTDRSFLKTATLAGESMGFESLLLLTHSESRETDTKGDNKELNPRRTAPSPQDNEVYNGLGKLLYRFDDDNVLRLTGEWMHSESELDAYHARDPLGIGFPPNTKIFSLITDDRQTRWRISLDHTLDRLGFALFDSAFWRVYRQKTAATQETWQDRDNPLNKRHLIHRIFSFDNDDIGGEIRFDKHFSTGIFDHALQYGGQISMNTITQKRDGSLTYTTGRPPFIQPGTVSKTVAPDTFPVRDFPESIVTKAGAYLQDSITFLDRRVELIPGGRIEFYSLKPQKDSLYDATSKVQPTELDEYKFLPKLGALFHITDELTIHGQYAEGFRGPNFGESNAGFVNDQFGYQTIPNFNLTPETSTGFEIGLRGKGAAGTFDLTFFRNDYKNFLFLDTVCVPSTETGFCLAYGDTPRLTFQQINNPDDIRIQGVEFKSQLYLDWFHETLEGASLIASGSYAEGVNLETGSVNDVSLRGISPAKGVIGLRYEEPSGIWGSELILTLVDAKRPKTAPDDAQFLPRGYGVVDFNGYYRFNDHVSVNVGVFNLFDKTYIDWEDINTRAGDPHATFGAYANADFWKRYSRPGRNVGATLKIAF</sequence>
<accession>G4SYX2</accession>
<evidence type="ECO:0000256" key="6">
    <source>
        <dbReference type="ARBA" id="ARBA00022729"/>
    </source>
</evidence>
<dbReference type="Gene3D" id="2.170.130.10">
    <property type="entry name" value="TonB-dependent receptor, plug domain"/>
    <property type="match status" value="1"/>
</dbReference>
<evidence type="ECO:0000256" key="1">
    <source>
        <dbReference type="ARBA" id="ARBA00004571"/>
    </source>
</evidence>
<evidence type="ECO:0000256" key="9">
    <source>
        <dbReference type="ARBA" id="ARBA00023170"/>
    </source>
</evidence>
<dbReference type="InterPro" id="IPR037066">
    <property type="entry name" value="Plug_dom_sf"/>
</dbReference>
<keyword evidence="6 14" id="KW-0732">Signal</keyword>
<evidence type="ECO:0000256" key="10">
    <source>
        <dbReference type="ARBA" id="ARBA00023237"/>
    </source>
</evidence>
<reference evidence="18" key="1">
    <citation type="journal article" date="2012" name="J. Bacteriol.">
        <title>Genome sequence of the haloalkaliphilic methanotrophic bacterium Methylomicrobium alcaliphilum 20Z.</title>
        <authorList>
            <person name="Vuilleumier S."/>
            <person name="Khmelenina V.N."/>
            <person name="Bringel F."/>
            <person name="Reshetnikov A.S."/>
            <person name="Lajus A."/>
            <person name="Mangenot S."/>
            <person name="Rouy Z."/>
            <person name="Op den Camp H.J."/>
            <person name="Jetten M.S."/>
            <person name="Dispirito A.A."/>
            <person name="Dunfield P."/>
            <person name="Klotz M.G."/>
            <person name="Semrau J.D."/>
            <person name="Stein L.Y."/>
            <person name="Barbe V."/>
            <person name="Medigue C."/>
            <person name="Trotsenko Y.A."/>
            <person name="Kalyuzhnaya M.G."/>
        </authorList>
    </citation>
    <scope>NUCLEOTIDE SEQUENCE [LARGE SCALE GENOMIC DNA]</scope>
    <source>
        <strain evidence="18">DSM 19304 / NCIMB 14124 / VKM B-2133 / 20Z</strain>
    </source>
</reference>
<dbReference type="KEGG" id="mah:MEALZ_3773"/>
<keyword evidence="8 11" id="KW-0472">Membrane</keyword>
<evidence type="ECO:0000259" key="15">
    <source>
        <dbReference type="Pfam" id="PF00593"/>
    </source>
</evidence>
<keyword evidence="7 12" id="KW-0798">TonB box</keyword>
<protein>
    <submittedName>
        <fullName evidence="17">Outer membrane hemin receptor</fullName>
    </submittedName>
</protein>
<dbReference type="CDD" id="cd01347">
    <property type="entry name" value="ligand_gated_channel"/>
    <property type="match status" value="1"/>
</dbReference>
<dbReference type="InterPro" id="IPR011276">
    <property type="entry name" value="TonB_haem/Hb_rcpt"/>
</dbReference>
<evidence type="ECO:0000256" key="5">
    <source>
        <dbReference type="ARBA" id="ARBA00022692"/>
    </source>
</evidence>
<dbReference type="Pfam" id="PF00593">
    <property type="entry name" value="TonB_dep_Rec_b-barrel"/>
    <property type="match status" value="1"/>
</dbReference>
<keyword evidence="4 11" id="KW-1134">Transmembrane beta strand</keyword>
<dbReference type="GO" id="GO:0044718">
    <property type="term" value="P:siderophore transmembrane transport"/>
    <property type="evidence" value="ECO:0007669"/>
    <property type="project" value="TreeGrafter"/>
</dbReference>
<evidence type="ECO:0000256" key="12">
    <source>
        <dbReference type="RuleBase" id="RU003357"/>
    </source>
</evidence>
<dbReference type="InterPro" id="IPR012910">
    <property type="entry name" value="Plug_dom"/>
</dbReference>
<dbReference type="AlphaFoldDB" id="G4SYX2"/>
<evidence type="ECO:0000256" key="7">
    <source>
        <dbReference type="ARBA" id="ARBA00023077"/>
    </source>
</evidence>
<dbReference type="PANTHER" id="PTHR30069:SF29">
    <property type="entry name" value="HEMOGLOBIN AND HEMOGLOBIN-HAPTOGLOBIN-BINDING PROTEIN 1-RELATED"/>
    <property type="match status" value="1"/>
</dbReference>
<feature type="domain" description="TonB-dependent receptor plug" evidence="16">
    <location>
        <begin position="64"/>
        <end position="174"/>
    </location>
</feature>
<feature type="signal peptide" evidence="14">
    <location>
        <begin position="1"/>
        <end position="38"/>
    </location>
</feature>
<keyword evidence="5 11" id="KW-0812">Transmembrane</keyword>
<keyword evidence="18" id="KW-1185">Reference proteome</keyword>
<dbReference type="NCBIfam" id="TIGR01786">
    <property type="entry name" value="TonB-hemlactrns"/>
    <property type="match status" value="1"/>
</dbReference>
<evidence type="ECO:0000313" key="18">
    <source>
        <dbReference type="Proteomes" id="UP000008315"/>
    </source>
</evidence>
<dbReference type="PATRIC" id="fig|271065.3.peg.3901"/>
<dbReference type="HOGENOM" id="CLU_008287_19_0_6"/>
<dbReference type="GO" id="GO:0009279">
    <property type="term" value="C:cell outer membrane"/>
    <property type="evidence" value="ECO:0007669"/>
    <property type="project" value="UniProtKB-SubCell"/>
</dbReference>
<dbReference type="InterPro" id="IPR036942">
    <property type="entry name" value="Beta-barrel_TonB_sf"/>
</dbReference>
<comment type="subcellular location">
    <subcellularLocation>
        <location evidence="1 11">Cell outer membrane</location>
        <topology evidence="1 11">Multi-pass membrane protein</topology>
    </subcellularLocation>
</comment>
<evidence type="ECO:0000313" key="17">
    <source>
        <dbReference type="EMBL" id="CCE25429.1"/>
    </source>
</evidence>
<dbReference type="RefSeq" id="WP_014150182.1">
    <property type="nucleotide sequence ID" value="NC_016112.1"/>
</dbReference>
<evidence type="ECO:0000256" key="3">
    <source>
        <dbReference type="ARBA" id="ARBA00022448"/>
    </source>
</evidence>